<dbReference type="AlphaFoldDB" id="A0A4S8MJA7"/>
<proteinExistence type="predicted"/>
<dbReference type="EMBL" id="ML179073">
    <property type="protein sequence ID" value="THV02867.1"/>
    <property type="molecule type" value="Genomic_DNA"/>
</dbReference>
<organism evidence="1 2">
    <name type="scientific">Dendrothele bispora (strain CBS 962.96)</name>
    <dbReference type="NCBI Taxonomy" id="1314807"/>
    <lineage>
        <taxon>Eukaryota</taxon>
        <taxon>Fungi</taxon>
        <taxon>Dikarya</taxon>
        <taxon>Basidiomycota</taxon>
        <taxon>Agaricomycotina</taxon>
        <taxon>Agaricomycetes</taxon>
        <taxon>Agaricomycetidae</taxon>
        <taxon>Agaricales</taxon>
        <taxon>Agaricales incertae sedis</taxon>
        <taxon>Dendrothele</taxon>
    </lineage>
</organism>
<accession>A0A4S8MJA7</accession>
<reference evidence="1 2" key="1">
    <citation type="journal article" date="2019" name="Nat. Ecol. Evol.">
        <title>Megaphylogeny resolves global patterns of mushroom evolution.</title>
        <authorList>
            <person name="Varga T."/>
            <person name="Krizsan K."/>
            <person name="Foldi C."/>
            <person name="Dima B."/>
            <person name="Sanchez-Garcia M."/>
            <person name="Sanchez-Ramirez S."/>
            <person name="Szollosi G.J."/>
            <person name="Szarkandi J.G."/>
            <person name="Papp V."/>
            <person name="Albert L."/>
            <person name="Andreopoulos W."/>
            <person name="Angelini C."/>
            <person name="Antonin V."/>
            <person name="Barry K.W."/>
            <person name="Bougher N.L."/>
            <person name="Buchanan P."/>
            <person name="Buyck B."/>
            <person name="Bense V."/>
            <person name="Catcheside P."/>
            <person name="Chovatia M."/>
            <person name="Cooper J."/>
            <person name="Damon W."/>
            <person name="Desjardin D."/>
            <person name="Finy P."/>
            <person name="Geml J."/>
            <person name="Haridas S."/>
            <person name="Hughes K."/>
            <person name="Justo A."/>
            <person name="Karasinski D."/>
            <person name="Kautmanova I."/>
            <person name="Kiss B."/>
            <person name="Kocsube S."/>
            <person name="Kotiranta H."/>
            <person name="LaButti K.M."/>
            <person name="Lechner B.E."/>
            <person name="Liimatainen K."/>
            <person name="Lipzen A."/>
            <person name="Lukacs Z."/>
            <person name="Mihaltcheva S."/>
            <person name="Morgado L.N."/>
            <person name="Niskanen T."/>
            <person name="Noordeloos M.E."/>
            <person name="Ohm R.A."/>
            <person name="Ortiz-Santana B."/>
            <person name="Ovrebo C."/>
            <person name="Racz N."/>
            <person name="Riley R."/>
            <person name="Savchenko A."/>
            <person name="Shiryaev A."/>
            <person name="Soop K."/>
            <person name="Spirin V."/>
            <person name="Szebenyi C."/>
            <person name="Tomsovsky M."/>
            <person name="Tulloss R.E."/>
            <person name="Uehling J."/>
            <person name="Grigoriev I.V."/>
            <person name="Vagvolgyi C."/>
            <person name="Papp T."/>
            <person name="Martin F.M."/>
            <person name="Miettinen O."/>
            <person name="Hibbett D.S."/>
            <person name="Nagy L.G."/>
        </authorList>
    </citation>
    <scope>NUCLEOTIDE SEQUENCE [LARGE SCALE GENOMIC DNA]</scope>
    <source>
        <strain evidence="1 2">CBS 962.96</strain>
    </source>
</reference>
<keyword evidence="2" id="KW-1185">Reference proteome</keyword>
<evidence type="ECO:0000313" key="2">
    <source>
        <dbReference type="Proteomes" id="UP000297245"/>
    </source>
</evidence>
<sequence>MFNPWLCHCARDLLKARGVAATFFLCSWFSMSLSVLPQHLTLFTERAFLCPSCSQ</sequence>
<protein>
    <submittedName>
        <fullName evidence="1">Uncharacterized protein</fullName>
    </submittedName>
</protein>
<evidence type="ECO:0000313" key="1">
    <source>
        <dbReference type="EMBL" id="THV02867.1"/>
    </source>
</evidence>
<dbReference type="Proteomes" id="UP000297245">
    <property type="component" value="Unassembled WGS sequence"/>
</dbReference>
<name>A0A4S8MJA7_DENBC</name>
<gene>
    <name evidence="1" type="ORF">K435DRAFT_322733</name>
</gene>